<protein>
    <recommendedName>
        <fullName evidence="3">Helicase HerA central domain-containing protein</fullName>
    </recommendedName>
</protein>
<dbReference type="InterPro" id="IPR027417">
    <property type="entry name" value="P-loop_NTPase"/>
</dbReference>
<dbReference type="Gene3D" id="3.40.50.300">
    <property type="entry name" value="P-loop containing nucleotide triphosphate hydrolases"/>
    <property type="match status" value="2"/>
</dbReference>
<dbReference type="PANTHER" id="PTHR42957">
    <property type="entry name" value="HELICASE MJ1565-RELATED"/>
    <property type="match status" value="1"/>
</dbReference>
<dbReference type="SUPFAM" id="SSF52540">
    <property type="entry name" value="P-loop containing nucleoside triphosphate hydrolases"/>
    <property type="match status" value="1"/>
</dbReference>
<dbReference type="PANTHER" id="PTHR42957:SF1">
    <property type="entry name" value="HELICASE MJ1565-RELATED"/>
    <property type="match status" value="1"/>
</dbReference>
<feature type="region of interest" description="Disordered" evidence="1">
    <location>
        <begin position="1658"/>
        <end position="1678"/>
    </location>
</feature>
<organism evidence="2">
    <name type="scientific">marine sediment metagenome</name>
    <dbReference type="NCBI Taxonomy" id="412755"/>
    <lineage>
        <taxon>unclassified sequences</taxon>
        <taxon>metagenomes</taxon>
        <taxon>ecological metagenomes</taxon>
    </lineage>
</organism>
<dbReference type="NCBIfam" id="TIGR03237">
    <property type="entry name" value="dnd_assoc_2"/>
    <property type="match status" value="1"/>
</dbReference>
<reference evidence="2" key="1">
    <citation type="journal article" date="2015" name="Nature">
        <title>Complex archaea that bridge the gap between prokaryotes and eukaryotes.</title>
        <authorList>
            <person name="Spang A."/>
            <person name="Saw J.H."/>
            <person name="Jorgensen S.L."/>
            <person name="Zaremba-Niedzwiedzka K."/>
            <person name="Martijn J."/>
            <person name="Lind A.E."/>
            <person name="van Eijk R."/>
            <person name="Schleper C."/>
            <person name="Guy L."/>
            <person name="Ettema T.J."/>
        </authorList>
    </citation>
    <scope>NUCLEOTIDE SEQUENCE</scope>
</reference>
<sequence>MSKKLYEDFLVEHFCQWATKGFEGESRFQFRSPDSDNSLKLYEAMLHKADTTVSLVTDDINQMLPAITFGNTTLIPVVHGDSDKALSENFISHLRDLVSAQDGPLKDCVLLVIHNSYLDTLINSARDLGKNGEVWHPSTIKKSLSELISSISGTDKVSQCLLDHRFKLIIEDGATMFGFTELYDALDDGIIQFSELGLFNDNTIVNWDDTDQIDNRLSQNHQLYGNISEIVEKYPQELVEKLGDLDLSEKFVSSNFGDDQNWEKLDFGAIIKERRDNKENLLAFEDETIVGLDFIVRENKKERHLIIEMPADKTEFKIEASFVGGKIQKNELKLQHTKEPIVLDVNNRSQKRSVAEISGFFDNQPLYFSVDFKREKPQERFKYRVLVIPQGSFYLDDLTDSFLLATHPKKQLITLQTNAGTLKVAEHGELATVTQSNQTFSVQDVQTVDFSKFANETDSLTFAVQSGSYVLNFEVDGAVSSDTLSLPLILDTNLFNRLYNDNFNGLYNRAKEKVVIDGKDLTPTGMRKYLLNWEAKLQDERILATQVANRPEVTLDNIKNAFPELFAAYDSLFNYLDEKKALISTCSWGSEFLGLVNSIVKCYLSEVEKLETKLLLSPQALMLVNIGIAEFDEQEYLTPLHPLTLAYFAQLVTRTSDENDNSFNSLPKATIKRLNAEGLLPFIWHPTDGFAYNQAVADNRMWCKFVSNKKAALTYVRPLVRQKVSEFTKAFDVLFDKGGKETVYINSINNGNNTSLFLGLVDYLKKKSLDEANRIHVNIYDKELQRTYFDDFADAPSYDELKNIAELGSEKDKADAIADMLKSRITYSKFRLSEDDPIFKYAHVSFVRNDTTVEPVPVDVLSEKTGVACHGLLAGETAYQEQNTYFTTFGLNKLNVESTPTLKLSSQFNSLAKAAWCGQKYETNNGLALKVAGKLSELLDSVYENSVWTIIIDPKVTLDFFKGQKDTVLIHYSDNFTNSANYDAITVTKRRDLYDQVLSQGVAGLTDEFNAFNGEWLLKMITSNDNDRKEKKSIIGAYKYVNCLLHQSDITWVPMSVAEMIRVAGNIGLKMSDSDFSRYSQNIKSGAISDDVLFVGFKGTNMYLLPLEVKIGKKRTHSKGIQQAKELKRYLIENLFGRDDLAGHLYRGLFIRQVLMQVDKFELYKVYEGDYFSELQNNREWWLQGDYQIADVENYPQGFMMAFFENADFAKEEFMLEDNILQIILPSANLNRFISTPLQDLFKNIKVEYLSYIDQKYILNGAITPIEVIFNKDTNDSSTDDINKPIENEENTTPKPANETLVNTKVVEQEKQSPANQSLISTKVVEQEKPNSDALTDRGVEFLISKLNIKISNKIPKTISYNIIKLLISDEVKSFEIDKIYNEHVVAYKDILSLANKTDVLNYAKLKSKAKEEYKSNYVEQLKLISTELGVESSPTEIKKKDILPIINTVPVTESTNKYELSTFLSDTEEASGEFKFIIDRIKQAKGRTITIKELLALDESWFIRLHRVQLSHLRALQRLQKIYKEKLDFTNEPTQKIEPTTTVEQLNSHRQENKTLTPQTLVSDLVIPQKCLLIIEILAKFYNKPLIVNDLLTISTDRLEWKSGVNREMISEFKSFKKTILTALNSLSHTAFNLFKSDDARDNNLVAEHKTRKADYLSDNQSNDSNQHVSMKTEPPLKSVIESEAEPVVSNKIDNQDIPVPLLKEQADIPKEISVEIHEWAKTAYFDDPEMFNIFVSEQNEGYLTLLRLNFDNVPNWSLEAIKDHAANKYAEDYAAQVREIKRQVKFFIEIDSLTLSRAPEQLREFKQQAREEYPGNYSEQLSFINRQLDLSEKYSLPKKDDISDEEKMETNLLPTNLTANTQIEASSSKIVTHSNTKDSLKVLVGHVIQNNEPVYWEPTNTAKFMNTNSGIIGTMGTGKTQCTKSVVTQLYRNQHNNVDGKPIGILIFDYKSDYVDDKFIKVTNGKKFNLHKLPYNPLSLFGDTPMLPVHTARGFSETMGKAFNLGTKQQLKLRKLIGDAYDLAGIHKANKSTWSKAAPTMADLWSLFLDSDPAEDSLYAALESICELEIFEDDTSKCMSLYDLVDGITVVELAGYPGEIQNLVVALTLDLFYSQMQKQGKPEVQGDFRQVTKLVLVDEADNFMSQNFPSLRKILKEGREYGVGVILSTQDITHFKTSENDYSAYILSWIVHRVAQIKTQDIKGIFNKDDKSEQELLMKNIRELEKHTSLYIDGEKQIKRIKDKAFWEL</sequence>
<feature type="compositionally biased region" description="Polar residues" evidence="1">
    <location>
        <begin position="1659"/>
        <end position="1671"/>
    </location>
</feature>
<evidence type="ECO:0000256" key="1">
    <source>
        <dbReference type="SAM" id="MobiDB-lite"/>
    </source>
</evidence>
<evidence type="ECO:0000313" key="2">
    <source>
        <dbReference type="EMBL" id="KKN61462.1"/>
    </source>
</evidence>
<dbReference type="InterPro" id="IPR017646">
    <property type="entry name" value="Dnd_assoc_2"/>
</dbReference>
<name>A0A0F9SGR9_9ZZZZ</name>
<dbReference type="InterPro" id="IPR008571">
    <property type="entry name" value="HerA-like"/>
</dbReference>
<evidence type="ECO:0008006" key="3">
    <source>
        <dbReference type="Google" id="ProtNLM"/>
    </source>
</evidence>
<dbReference type="EMBL" id="LAZR01000657">
    <property type="protein sequence ID" value="KKN61462.1"/>
    <property type="molecule type" value="Genomic_DNA"/>
</dbReference>
<gene>
    <name evidence="2" type="ORF">LCGC14_0521660</name>
</gene>
<proteinExistence type="predicted"/>
<feature type="region of interest" description="Disordered" evidence="1">
    <location>
        <begin position="1277"/>
        <end position="1297"/>
    </location>
</feature>
<comment type="caution">
    <text evidence="2">The sequence shown here is derived from an EMBL/GenBank/DDBJ whole genome shotgun (WGS) entry which is preliminary data.</text>
</comment>
<accession>A0A0F9SGR9</accession>